<evidence type="ECO:0000256" key="3">
    <source>
        <dbReference type="ARBA" id="ARBA00023163"/>
    </source>
</evidence>
<dbReference type="SMART" id="SM00895">
    <property type="entry name" value="FCD"/>
    <property type="match status" value="1"/>
</dbReference>
<evidence type="ECO:0000259" key="4">
    <source>
        <dbReference type="PROSITE" id="PS50949"/>
    </source>
</evidence>
<dbReference type="InterPro" id="IPR036390">
    <property type="entry name" value="WH_DNA-bd_sf"/>
</dbReference>
<dbReference type="PRINTS" id="PR00035">
    <property type="entry name" value="HTHGNTR"/>
</dbReference>
<dbReference type="GO" id="GO:0003677">
    <property type="term" value="F:DNA binding"/>
    <property type="evidence" value="ECO:0007669"/>
    <property type="project" value="UniProtKB-KW"/>
</dbReference>
<evidence type="ECO:0000256" key="1">
    <source>
        <dbReference type="ARBA" id="ARBA00023015"/>
    </source>
</evidence>
<keyword evidence="6" id="KW-1185">Reference proteome</keyword>
<dbReference type="SMART" id="SM00345">
    <property type="entry name" value="HTH_GNTR"/>
    <property type="match status" value="1"/>
</dbReference>
<dbReference type="Pfam" id="PF00392">
    <property type="entry name" value="GntR"/>
    <property type="match status" value="1"/>
</dbReference>
<dbReference type="Gene3D" id="1.10.10.10">
    <property type="entry name" value="Winged helix-like DNA-binding domain superfamily/Winged helix DNA-binding domain"/>
    <property type="match status" value="1"/>
</dbReference>
<dbReference type="Gene3D" id="1.20.120.530">
    <property type="entry name" value="GntR ligand-binding domain-like"/>
    <property type="match status" value="1"/>
</dbReference>
<dbReference type="InterPro" id="IPR000524">
    <property type="entry name" value="Tscrpt_reg_HTH_GntR"/>
</dbReference>
<evidence type="ECO:0000256" key="2">
    <source>
        <dbReference type="ARBA" id="ARBA00023125"/>
    </source>
</evidence>
<dbReference type="PANTHER" id="PTHR43537:SF53">
    <property type="entry name" value="HTH-TYPE TRANSCRIPTIONAL REPRESSOR NANR"/>
    <property type="match status" value="1"/>
</dbReference>
<dbReference type="RefSeq" id="WP_170956069.1">
    <property type="nucleotide sequence ID" value="NZ_OBEL01000002.1"/>
</dbReference>
<dbReference type="PROSITE" id="PS50949">
    <property type="entry name" value="HTH_GNTR"/>
    <property type="match status" value="1"/>
</dbReference>
<sequence>MAKEDENIPDARRMADQIAETLIDQIKHGKMEVGALLPTERELCETFDASRPTIRSALNQMRQLGFLSAESGKRPRITKPSLEGILQSTGDHIRGLLGDAETGAHLEQIRQFLEAGAAREAAKRASNVQIANLARELHANFEAIGTSDFPATDIAFHRSLLSVLGNPIVLQLHDMFVSRMVAERPGVKDQIAHDQTGYQEHRAIYQAVLEGDSVAASDMMDQHLIRSYRSRLKSPASIEIGDQEIGQLED</sequence>
<gene>
    <name evidence="5" type="ORF">SAMN06265368_2445</name>
</gene>
<evidence type="ECO:0000313" key="5">
    <source>
        <dbReference type="EMBL" id="SNZ19362.1"/>
    </source>
</evidence>
<dbReference type="AlphaFoldDB" id="A0A285PCA8"/>
<evidence type="ECO:0000313" key="6">
    <source>
        <dbReference type="Proteomes" id="UP000219439"/>
    </source>
</evidence>
<dbReference type="InterPro" id="IPR011711">
    <property type="entry name" value="GntR_C"/>
</dbReference>
<dbReference type="PANTHER" id="PTHR43537">
    <property type="entry name" value="TRANSCRIPTIONAL REGULATOR, GNTR FAMILY"/>
    <property type="match status" value="1"/>
</dbReference>
<proteinExistence type="predicted"/>
<accession>A0A285PCA8</accession>
<keyword evidence="2" id="KW-0238">DNA-binding</keyword>
<dbReference type="InterPro" id="IPR008920">
    <property type="entry name" value="TF_FadR/GntR_C"/>
</dbReference>
<dbReference type="EMBL" id="OBEL01000002">
    <property type="protein sequence ID" value="SNZ19362.1"/>
    <property type="molecule type" value="Genomic_DNA"/>
</dbReference>
<dbReference type="Proteomes" id="UP000219439">
    <property type="component" value="Unassembled WGS sequence"/>
</dbReference>
<name>A0A285PCA8_9HYPH</name>
<feature type="domain" description="HTH gntR-type" evidence="4">
    <location>
        <begin position="12"/>
        <end position="80"/>
    </location>
</feature>
<keyword evidence="1" id="KW-0805">Transcription regulation</keyword>
<dbReference type="SUPFAM" id="SSF48008">
    <property type="entry name" value="GntR ligand-binding domain-like"/>
    <property type="match status" value="1"/>
</dbReference>
<protein>
    <submittedName>
        <fullName evidence="5">Transcriptional regulator, GntR family</fullName>
    </submittedName>
</protein>
<dbReference type="GO" id="GO:0003700">
    <property type="term" value="F:DNA-binding transcription factor activity"/>
    <property type="evidence" value="ECO:0007669"/>
    <property type="project" value="InterPro"/>
</dbReference>
<dbReference type="SUPFAM" id="SSF46785">
    <property type="entry name" value="Winged helix' DNA-binding domain"/>
    <property type="match status" value="1"/>
</dbReference>
<keyword evidence="3" id="KW-0804">Transcription</keyword>
<dbReference type="Pfam" id="PF07729">
    <property type="entry name" value="FCD"/>
    <property type="match status" value="1"/>
</dbReference>
<dbReference type="InterPro" id="IPR036388">
    <property type="entry name" value="WH-like_DNA-bd_sf"/>
</dbReference>
<dbReference type="CDD" id="cd07377">
    <property type="entry name" value="WHTH_GntR"/>
    <property type="match status" value="1"/>
</dbReference>
<reference evidence="5 6" key="1">
    <citation type="submission" date="2017-09" db="EMBL/GenBank/DDBJ databases">
        <authorList>
            <person name="Ehlers B."/>
            <person name="Leendertz F.H."/>
        </authorList>
    </citation>
    <scope>NUCLEOTIDE SEQUENCE [LARGE SCALE GENOMIC DNA]</scope>
    <source>
        <strain evidence="5 6">DSM 18289</strain>
    </source>
</reference>
<organism evidence="5 6">
    <name type="scientific">Cohaesibacter gelatinilyticus</name>
    <dbReference type="NCBI Taxonomy" id="372072"/>
    <lineage>
        <taxon>Bacteria</taxon>
        <taxon>Pseudomonadati</taxon>
        <taxon>Pseudomonadota</taxon>
        <taxon>Alphaproteobacteria</taxon>
        <taxon>Hyphomicrobiales</taxon>
        <taxon>Cohaesibacteraceae</taxon>
    </lineage>
</organism>